<dbReference type="InParanoid" id="Q4DS67"/>
<dbReference type="GO" id="GO:0004722">
    <property type="term" value="F:protein serine/threonine phosphatase activity"/>
    <property type="evidence" value="ECO:0007669"/>
    <property type="project" value="UniProtKB-EC"/>
</dbReference>
<evidence type="ECO:0000256" key="2">
    <source>
        <dbReference type="ARBA" id="ARBA00022801"/>
    </source>
</evidence>
<dbReference type="PANTHER" id="PTHR45948:SF2">
    <property type="entry name" value="DUAL SPECIFICITY PROTEIN PHOSPHATASE"/>
    <property type="match status" value="1"/>
</dbReference>
<evidence type="ECO:0000313" key="8">
    <source>
        <dbReference type="Proteomes" id="UP000002296"/>
    </source>
</evidence>
<dbReference type="GeneID" id="3549216"/>
<evidence type="ECO:0000256" key="1">
    <source>
        <dbReference type="ARBA" id="ARBA00008601"/>
    </source>
</evidence>
<dbReference type="RefSeq" id="XP_817208.1">
    <property type="nucleotide sequence ID" value="XM_812115.1"/>
</dbReference>
<comment type="catalytic activity">
    <reaction evidence="5">
        <text>O-phospho-L-threonyl-[protein] + H2O = L-threonyl-[protein] + phosphate</text>
        <dbReference type="Rhea" id="RHEA:47004"/>
        <dbReference type="Rhea" id="RHEA-COMP:11060"/>
        <dbReference type="Rhea" id="RHEA-COMP:11605"/>
        <dbReference type="ChEBI" id="CHEBI:15377"/>
        <dbReference type="ChEBI" id="CHEBI:30013"/>
        <dbReference type="ChEBI" id="CHEBI:43474"/>
        <dbReference type="ChEBI" id="CHEBI:61977"/>
        <dbReference type="EC" id="3.1.3.16"/>
    </reaction>
</comment>
<organism evidence="7 8">
    <name type="scientific">Trypanosoma cruzi (strain CL Brener)</name>
    <dbReference type="NCBI Taxonomy" id="353153"/>
    <lineage>
        <taxon>Eukaryota</taxon>
        <taxon>Discoba</taxon>
        <taxon>Euglenozoa</taxon>
        <taxon>Kinetoplastea</taxon>
        <taxon>Metakinetoplastina</taxon>
        <taxon>Trypanosomatida</taxon>
        <taxon>Trypanosomatidae</taxon>
        <taxon>Trypanosoma</taxon>
        <taxon>Schizotrypanum</taxon>
    </lineage>
</organism>
<dbReference type="SMR" id="Q4DS67"/>
<evidence type="ECO:0000256" key="4">
    <source>
        <dbReference type="ARBA" id="ARBA00047761"/>
    </source>
</evidence>
<dbReference type="SUPFAM" id="SSF52799">
    <property type="entry name" value="(Phosphotyrosine protein) phosphatases II"/>
    <property type="match status" value="1"/>
</dbReference>
<name>Q4DS67_TRYCC</name>
<dbReference type="GO" id="GO:0005829">
    <property type="term" value="C:cytosol"/>
    <property type="evidence" value="ECO:0007669"/>
    <property type="project" value="TreeGrafter"/>
</dbReference>
<comment type="catalytic activity">
    <reaction evidence="4">
        <text>O-phospho-L-seryl-[protein] + H2O = L-seryl-[protein] + phosphate</text>
        <dbReference type="Rhea" id="RHEA:20629"/>
        <dbReference type="Rhea" id="RHEA-COMP:9863"/>
        <dbReference type="Rhea" id="RHEA-COMP:11604"/>
        <dbReference type="ChEBI" id="CHEBI:15377"/>
        <dbReference type="ChEBI" id="CHEBI:29999"/>
        <dbReference type="ChEBI" id="CHEBI:43474"/>
        <dbReference type="ChEBI" id="CHEBI:83421"/>
        <dbReference type="EC" id="3.1.3.16"/>
    </reaction>
</comment>
<dbReference type="AlphaFoldDB" id="Q4DS67"/>
<dbReference type="CDD" id="cd14498">
    <property type="entry name" value="DSP"/>
    <property type="match status" value="1"/>
</dbReference>
<dbReference type="Pfam" id="PF00782">
    <property type="entry name" value="DSPc"/>
    <property type="match status" value="1"/>
</dbReference>
<gene>
    <name evidence="7" type="ORF">Tc00.1047053508777.60</name>
</gene>
<dbReference type="PANTHER" id="PTHR45948">
    <property type="entry name" value="DUAL SPECIFICITY PROTEIN PHOSPHATASE DDB_G0269404-RELATED"/>
    <property type="match status" value="1"/>
</dbReference>
<dbReference type="KEGG" id="tcr:508777.60"/>
<evidence type="ECO:0000256" key="5">
    <source>
        <dbReference type="ARBA" id="ARBA00048336"/>
    </source>
</evidence>
<evidence type="ECO:0000256" key="3">
    <source>
        <dbReference type="ARBA" id="ARBA00022912"/>
    </source>
</evidence>
<protein>
    <recommendedName>
        <fullName evidence="6">Tyrosine specific protein phosphatases domain-containing protein</fullName>
    </recommendedName>
</protein>
<dbReference type="PaxDb" id="353153-Q4DS67"/>
<dbReference type="InterPro" id="IPR000387">
    <property type="entry name" value="Tyr_Pase_dom"/>
</dbReference>
<keyword evidence="3" id="KW-0904">Protein phosphatase</keyword>
<dbReference type="GO" id="GO:0007165">
    <property type="term" value="P:signal transduction"/>
    <property type="evidence" value="ECO:0007669"/>
    <property type="project" value="TreeGrafter"/>
</dbReference>
<comment type="caution">
    <text evidence="7">The sequence shown here is derived from an EMBL/GenBank/DDBJ whole genome shotgun (WGS) entry which is preliminary data.</text>
</comment>
<keyword evidence="8" id="KW-1185">Reference proteome</keyword>
<feature type="domain" description="Tyrosine specific protein phosphatases" evidence="6">
    <location>
        <begin position="246"/>
        <end position="300"/>
    </location>
</feature>
<sequence>MCVCMCECHYCPSFVCTAVLPPVCVCVCLFPQNEMAVEGLKQYLQRWRRGGRVSGATPTTPLVDTELPRSFRPHRIVPRVYLGALKDVQDTWELHQRLLPEEMLLIVSTCACSFMPQLEMRQILPVRKKCREKGVSPRVRRLAVCSWEQLEERISNPLDGVTSPAAADEVMVATAQWLRQSLESGSFVCGGKTMEARVCREREESDDVGLVYLKLSLPWRDESPFPVWEHFHVSTAIMRAVVDGLGKAVVCHCIAGVSRSVTLVCAFLLRCFCDDSTVSSRPCTAKEAVKTVIGFVREVRLCACPNDGFMQQLAEYTSRLLSASVNFP</sequence>
<evidence type="ECO:0000313" key="7">
    <source>
        <dbReference type="EMBL" id="EAN95357.1"/>
    </source>
</evidence>
<dbReference type="Proteomes" id="UP000002296">
    <property type="component" value="Unassembled WGS sequence"/>
</dbReference>
<dbReference type="OMA" id="MEGMARW"/>
<dbReference type="InterPro" id="IPR000340">
    <property type="entry name" value="Dual-sp_phosphatase_cat-dom"/>
</dbReference>
<dbReference type="EMBL" id="AAHK01000217">
    <property type="protein sequence ID" value="EAN95357.1"/>
    <property type="molecule type" value="Genomic_DNA"/>
</dbReference>
<keyword evidence="2" id="KW-0378">Hydrolase</keyword>
<dbReference type="SMART" id="SM00195">
    <property type="entry name" value="DSPc"/>
    <property type="match status" value="1"/>
</dbReference>
<dbReference type="InterPro" id="IPR029021">
    <property type="entry name" value="Prot-tyrosine_phosphatase-like"/>
</dbReference>
<accession>Q4DS67</accession>
<dbReference type="Gene3D" id="3.90.190.10">
    <property type="entry name" value="Protein tyrosine phosphatase superfamily"/>
    <property type="match status" value="1"/>
</dbReference>
<dbReference type="GO" id="GO:0004725">
    <property type="term" value="F:protein tyrosine phosphatase activity"/>
    <property type="evidence" value="ECO:0007669"/>
    <property type="project" value="TreeGrafter"/>
</dbReference>
<proteinExistence type="inferred from homology"/>
<dbReference type="InterPro" id="IPR020422">
    <property type="entry name" value="TYR_PHOSPHATASE_DUAL_dom"/>
</dbReference>
<evidence type="ECO:0000259" key="6">
    <source>
        <dbReference type="PROSITE" id="PS50056"/>
    </source>
</evidence>
<reference evidence="7 8" key="1">
    <citation type="journal article" date="2005" name="Science">
        <title>The genome sequence of Trypanosoma cruzi, etiologic agent of Chagas disease.</title>
        <authorList>
            <person name="El-Sayed N.M."/>
            <person name="Myler P.J."/>
            <person name="Bartholomeu D.C."/>
            <person name="Nilsson D."/>
            <person name="Aggarwal G."/>
            <person name="Tran A.N."/>
            <person name="Ghedin E."/>
            <person name="Worthey E.A."/>
            <person name="Delcher A.L."/>
            <person name="Blandin G."/>
            <person name="Westenberger S.J."/>
            <person name="Caler E."/>
            <person name="Cerqueira G.C."/>
            <person name="Branche C."/>
            <person name="Haas B."/>
            <person name="Anupama A."/>
            <person name="Arner E."/>
            <person name="Aslund L."/>
            <person name="Attipoe P."/>
            <person name="Bontempi E."/>
            <person name="Bringaud F."/>
            <person name="Burton P."/>
            <person name="Cadag E."/>
            <person name="Campbell D.A."/>
            <person name="Carrington M."/>
            <person name="Crabtree J."/>
            <person name="Darban H."/>
            <person name="da Silveira J.F."/>
            <person name="de Jong P."/>
            <person name="Edwards K."/>
            <person name="Englund P.T."/>
            <person name="Fazelina G."/>
            <person name="Feldblyum T."/>
            <person name="Ferella M."/>
            <person name="Frasch A.C."/>
            <person name="Gull K."/>
            <person name="Horn D."/>
            <person name="Hou L."/>
            <person name="Huang Y."/>
            <person name="Kindlund E."/>
            <person name="Klingbeil M."/>
            <person name="Kluge S."/>
            <person name="Koo H."/>
            <person name="Lacerda D."/>
            <person name="Levin M.J."/>
            <person name="Lorenzi H."/>
            <person name="Louie T."/>
            <person name="Machado C.R."/>
            <person name="McCulloch R."/>
            <person name="McKenna A."/>
            <person name="Mizuno Y."/>
            <person name="Mottram J.C."/>
            <person name="Nelson S."/>
            <person name="Ochaya S."/>
            <person name="Osoegawa K."/>
            <person name="Pai G."/>
            <person name="Parsons M."/>
            <person name="Pentony M."/>
            <person name="Pettersson U."/>
            <person name="Pop M."/>
            <person name="Ramirez J.L."/>
            <person name="Rinta J."/>
            <person name="Robertson L."/>
            <person name="Salzberg S.L."/>
            <person name="Sanchez D.O."/>
            <person name="Seyler A."/>
            <person name="Sharma R."/>
            <person name="Shetty J."/>
            <person name="Simpson A.J."/>
            <person name="Sisk E."/>
            <person name="Tammi M.T."/>
            <person name="Tarleton R."/>
            <person name="Teixeira S."/>
            <person name="Van Aken S."/>
            <person name="Vogt C."/>
            <person name="Ward P.N."/>
            <person name="Wickstead B."/>
            <person name="Wortman J."/>
            <person name="White O."/>
            <person name="Fraser C.M."/>
            <person name="Stuart K.D."/>
            <person name="Andersson B."/>
        </authorList>
    </citation>
    <scope>NUCLEOTIDE SEQUENCE [LARGE SCALE GENOMIC DNA]</scope>
    <source>
        <strain evidence="7 8">CL Brener</strain>
    </source>
</reference>
<dbReference type="STRING" id="353153.Q4DS67"/>
<comment type="similarity">
    <text evidence="1">Belongs to the protein-tyrosine phosphatase family. Non-receptor class dual specificity subfamily.</text>
</comment>
<dbReference type="PROSITE" id="PS50056">
    <property type="entry name" value="TYR_PHOSPHATASE_2"/>
    <property type="match status" value="1"/>
</dbReference>